<keyword evidence="1" id="KW-0472">Membrane</keyword>
<reference evidence="5" key="1">
    <citation type="journal article" date="2019" name="Int. J. Syst. Evol. Microbiol.">
        <title>The Global Catalogue of Microorganisms (GCM) 10K type strain sequencing project: providing services to taxonomists for standard genome sequencing and annotation.</title>
        <authorList>
            <consortium name="The Broad Institute Genomics Platform"/>
            <consortium name="The Broad Institute Genome Sequencing Center for Infectious Disease"/>
            <person name="Wu L."/>
            <person name="Ma J."/>
        </authorList>
    </citation>
    <scope>NUCLEOTIDE SEQUENCE [LARGE SCALE GENOMIC DNA]</scope>
    <source>
        <strain evidence="5">CCM 8907</strain>
    </source>
</reference>
<dbReference type="InterPro" id="IPR029101">
    <property type="entry name" value="Sigma_reg_N"/>
</dbReference>
<evidence type="ECO:0000313" key="5">
    <source>
        <dbReference type="Proteomes" id="UP001596191"/>
    </source>
</evidence>
<gene>
    <name evidence="4" type="ORF">ACFQET_05025</name>
</gene>
<comment type="caution">
    <text evidence="4">The sequence shown here is derived from an EMBL/GenBank/DDBJ whole genome shotgun (WGS) entry which is preliminary data.</text>
</comment>
<dbReference type="Pfam" id="PF13800">
    <property type="entry name" value="Sigma_reg_N"/>
    <property type="match status" value="1"/>
</dbReference>
<evidence type="ECO:0000256" key="1">
    <source>
        <dbReference type="SAM" id="Phobius"/>
    </source>
</evidence>
<keyword evidence="1" id="KW-1133">Transmembrane helix</keyword>
<dbReference type="Proteomes" id="UP001596191">
    <property type="component" value="Unassembled WGS sequence"/>
</dbReference>
<feature type="transmembrane region" description="Helical" evidence="1">
    <location>
        <begin position="21"/>
        <end position="40"/>
    </location>
</feature>
<feature type="domain" description="Sigma factor regulator C-terminal" evidence="2">
    <location>
        <begin position="164"/>
        <end position="295"/>
    </location>
</feature>
<protein>
    <submittedName>
        <fullName evidence="4">Anti sigma factor C-terminal domain-containing protein</fullName>
    </submittedName>
</protein>
<keyword evidence="5" id="KW-1185">Reference proteome</keyword>
<dbReference type="EMBL" id="JBHSSJ010000004">
    <property type="protein sequence ID" value="MFC6274874.1"/>
    <property type="molecule type" value="Genomic_DNA"/>
</dbReference>
<name>A0ABW1TN11_9LACO</name>
<organism evidence="4 5">
    <name type="scientific">Levilactobacillus tangyuanensis</name>
    <dbReference type="NCBI Taxonomy" id="2486021"/>
    <lineage>
        <taxon>Bacteria</taxon>
        <taxon>Bacillati</taxon>
        <taxon>Bacillota</taxon>
        <taxon>Bacilli</taxon>
        <taxon>Lactobacillales</taxon>
        <taxon>Lactobacillaceae</taxon>
        <taxon>Levilactobacillus</taxon>
    </lineage>
</organism>
<feature type="domain" description="Sigma factor regulator N-terminal" evidence="3">
    <location>
        <begin position="20"/>
        <end position="95"/>
    </location>
</feature>
<proteinExistence type="predicted"/>
<keyword evidence="1" id="KW-0812">Transmembrane</keyword>
<dbReference type="RefSeq" id="WP_125640600.1">
    <property type="nucleotide sequence ID" value="NZ_JBHSSJ010000004.1"/>
</dbReference>
<sequence length="306" mass="34582">MNDGKEFKRLAQGIKIRRWGITIVLIVGIVLGMTGVTYKLTQVKASRESSSLMRYMYVIGEIMSPNIQHDDLRLADTNLMGGKVVSHRYKEIEGQRFPWSTSSSNYSWLLNSGQTDLISRTSANFGPSSYDQDTQQKIPSFYNLKMQKHSMKVVHEAKEVAKTKGAIAEVALTFKQPMTYDEIQGKLPKELHATWYWLGAKGDTDVTYVDNNYLGFSANDQGKLTKGDYFRLRGTLEAAKPYHLVYDNFDVFKYAWQYAKKHPNFETAPFSGVIVTGNSRDFKKLVKADWVVASSAGIVAPKTTIK</sequence>
<evidence type="ECO:0000259" key="3">
    <source>
        <dbReference type="Pfam" id="PF13800"/>
    </source>
</evidence>
<evidence type="ECO:0000259" key="2">
    <source>
        <dbReference type="Pfam" id="PF13791"/>
    </source>
</evidence>
<dbReference type="InterPro" id="IPR025672">
    <property type="entry name" value="Sigma_reg_C_dom"/>
</dbReference>
<evidence type="ECO:0000313" key="4">
    <source>
        <dbReference type="EMBL" id="MFC6274874.1"/>
    </source>
</evidence>
<accession>A0ABW1TN11</accession>
<dbReference type="Pfam" id="PF13791">
    <property type="entry name" value="Sigma_reg_C"/>
    <property type="match status" value="1"/>
</dbReference>